<evidence type="ECO:0000313" key="1">
    <source>
        <dbReference type="EMBL" id="CAE2241089.1"/>
    </source>
</evidence>
<gene>
    <name evidence="1" type="ORF">OAUR00152_LOCUS15917</name>
</gene>
<proteinExistence type="predicted"/>
<organism evidence="1">
    <name type="scientific">Odontella aurita</name>
    <dbReference type="NCBI Taxonomy" id="265563"/>
    <lineage>
        <taxon>Eukaryota</taxon>
        <taxon>Sar</taxon>
        <taxon>Stramenopiles</taxon>
        <taxon>Ochrophyta</taxon>
        <taxon>Bacillariophyta</taxon>
        <taxon>Mediophyceae</taxon>
        <taxon>Biddulphiophycidae</taxon>
        <taxon>Eupodiscales</taxon>
        <taxon>Odontellaceae</taxon>
        <taxon>Odontella</taxon>
    </lineage>
</organism>
<dbReference type="EMBL" id="HBKQ01023375">
    <property type="protein sequence ID" value="CAE2241089.1"/>
    <property type="molecule type" value="Transcribed_RNA"/>
</dbReference>
<protein>
    <submittedName>
        <fullName evidence="1">Uncharacterized protein</fullName>
    </submittedName>
</protein>
<reference evidence="1" key="1">
    <citation type="submission" date="2021-01" db="EMBL/GenBank/DDBJ databases">
        <authorList>
            <person name="Corre E."/>
            <person name="Pelletier E."/>
            <person name="Niang G."/>
            <person name="Scheremetjew M."/>
            <person name="Finn R."/>
            <person name="Kale V."/>
            <person name="Holt S."/>
            <person name="Cochrane G."/>
            <person name="Meng A."/>
            <person name="Brown T."/>
            <person name="Cohen L."/>
        </authorList>
    </citation>
    <scope>NUCLEOTIDE SEQUENCE</scope>
    <source>
        <strain evidence="1">Isolate 1302-5</strain>
    </source>
</reference>
<dbReference type="AlphaFoldDB" id="A0A7S4MSY7"/>
<accession>A0A7S4MSY7</accession>
<sequence>MGRPNAPPRPGGASIEPLGMKDTPLLKFESNWMMQYQWPITTVQIYEGDANAAAEFLRGRLAEVARLNPWMGGKLIKDPKRHGKLIALRYNPGGEESPPPVDEMFEFVVDDAKGFEVGPYEELAEALKASEACVPNGNGLIKSGRPVCKLTVSPRKDEKGGFAVIFSMSHTVADGHTYYAILNMLSSAAVPFAMKAERDEKFQDGMPRQIGEEFYEAMLNPGLPMMVHYLGIWAKAKRVKPLCFFIDEDKLKAAKESAAGAGAEGEEPAPYVSTNDIVTSGFGRAVNARMLTMAINFRGRMDGLTAERAGNYHSGLIWGPDGYATPNKIRRALDGPPPLSRGSLPGGCCVTGNWTAMISNWSSLSRGHLDIPGCAQTLHLPYLNTKEMMEDSCFVFKARPGEVAVMLFLQNATLADVKKELPLGEPVSPEIFGC</sequence>
<dbReference type="InterPro" id="IPR023213">
    <property type="entry name" value="CAT-like_dom_sf"/>
</dbReference>
<name>A0A7S4MSY7_9STRA</name>
<dbReference type="Gene3D" id="3.30.559.10">
    <property type="entry name" value="Chloramphenicol acetyltransferase-like domain"/>
    <property type="match status" value="1"/>
</dbReference>